<evidence type="ECO:0000259" key="2">
    <source>
        <dbReference type="Pfam" id="PF04073"/>
    </source>
</evidence>
<name>A0A1I7FGC2_9FIRM</name>
<sequence>MNKQETYDYLDRAGIRYEVTDHPAVYNMAELEQVSLPYPDRDGKNLFVRDDKKKNFYLITVAGEKRVDLKEFRKVHGLRPLSFASPAQLMERMGLVPGAVTPLGLLQDEDKKITLYLDRFFAGGLIGVHPNDNTATIWLAAEDLVRVIEDHGNPVEWIDI</sequence>
<protein>
    <submittedName>
        <fullName evidence="3">Ala-tRNA(Pro) hydrolase</fullName>
    </submittedName>
</protein>
<dbReference type="GeneID" id="78354821"/>
<keyword evidence="3" id="KW-0378">Hydrolase</keyword>
<dbReference type="CDD" id="cd04335">
    <property type="entry name" value="PrdX_deacylase"/>
    <property type="match status" value="1"/>
</dbReference>
<feature type="domain" description="YbaK/aminoacyl-tRNA synthetase-associated" evidence="2">
    <location>
        <begin position="22"/>
        <end position="146"/>
    </location>
</feature>
<dbReference type="GO" id="GO:0002161">
    <property type="term" value="F:aminoacyl-tRNA deacylase activity"/>
    <property type="evidence" value="ECO:0007669"/>
    <property type="project" value="InterPro"/>
</dbReference>
<proteinExistence type="inferred from homology"/>
<gene>
    <name evidence="3" type="ORF">SAMN05216508_102119</name>
</gene>
<accession>A0A1I7FGC2</accession>
<dbReference type="AlphaFoldDB" id="A0A1I7FGC2"/>
<comment type="similarity">
    <text evidence="1">Belongs to the PRORSD1 family.</text>
</comment>
<dbReference type="Pfam" id="PF04073">
    <property type="entry name" value="tRNA_edit"/>
    <property type="match status" value="1"/>
</dbReference>
<keyword evidence="4" id="KW-1185">Reference proteome</keyword>
<evidence type="ECO:0000256" key="1">
    <source>
        <dbReference type="ARBA" id="ARBA00010201"/>
    </source>
</evidence>
<dbReference type="STRING" id="155865.SAMN05216515_10148"/>
<evidence type="ECO:0000313" key="4">
    <source>
        <dbReference type="Proteomes" id="UP000198817"/>
    </source>
</evidence>
<dbReference type="InterPro" id="IPR007214">
    <property type="entry name" value="YbaK/aa-tRNA-synth-assoc-dom"/>
</dbReference>
<dbReference type="PANTHER" id="PTHR31423:SF3">
    <property type="entry name" value="PROLYL-TRNA SYNTHETASE ASSOCIATED DOMAIN-CONTAINING PROTEIN 1-RELATED"/>
    <property type="match status" value="1"/>
</dbReference>
<dbReference type="InterPro" id="IPR036754">
    <property type="entry name" value="YbaK/aa-tRNA-synt-asso_dom_sf"/>
</dbReference>
<evidence type="ECO:0000313" key="3">
    <source>
        <dbReference type="EMBL" id="SFU35174.1"/>
    </source>
</evidence>
<dbReference type="PANTHER" id="PTHR31423">
    <property type="entry name" value="YBAK DOMAIN-CONTAINING PROTEIN"/>
    <property type="match status" value="1"/>
</dbReference>
<dbReference type="OrthoDB" id="9798587at2"/>
<dbReference type="EMBL" id="FPBT01000002">
    <property type="protein sequence ID" value="SFU35174.1"/>
    <property type="molecule type" value="Genomic_DNA"/>
</dbReference>
<dbReference type="Gene3D" id="3.90.960.10">
    <property type="entry name" value="YbaK/aminoacyl-tRNA synthetase-associated domain"/>
    <property type="match status" value="1"/>
</dbReference>
<reference evidence="3 4" key="1">
    <citation type="submission" date="2016-10" db="EMBL/GenBank/DDBJ databases">
        <authorList>
            <person name="de Groot N.N."/>
        </authorList>
    </citation>
    <scope>NUCLEOTIDE SEQUENCE [LARGE SCALE GENOMIC DNA]</scope>
    <source>
        <strain evidence="3 4">KHGC13</strain>
    </source>
</reference>
<organism evidence="3 4">
    <name type="scientific">Eubacterium pyruvativorans</name>
    <dbReference type="NCBI Taxonomy" id="155865"/>
    <lineage>
        <taxon>Bacteria</taxon>
        <taxon>Bacillati</taxon>
        <taxon>Bacillota</taxon>
        <taxon>Clostridia</taxon>
        <taxon>Eubacteriales</taxon>
        <taxon>Eubacteriaceae</taxon>
        <taxon>Eubacterium</taxon>
    </lineage>
</organism>
<dbReference type="Proteomes" id="UP000198817">
    <property type="component" value="Unassembled WGS sequence"/>
</dbReference>
<dbReference type="InterPro" id="IPR040285">
    <property type="entry name" value="ProX/PRXD1"/>
</dbReference>
<dbReference type="SUPFAM" id="SSF55826">
    <property type="entry name" value="YbaK/ProRS associated domain"/>
    <property type="match status" value="1"/>
</dbReference>
<dbReference type="RefSeq" id="WP_090163876.1">
    <property type="nucleotide sequence ID" value="NZ_CACVNK010000012.1"/>
</dbReference>